<accession>A0A0A2L3A0</accession>
<feature type="compositionally biased region" description="Polar residues" evidence="2">
    <location>
        <begin position="416"/>
        <end position="427"/>
    </location>
</feature>
<dbReference type="SMART" id="SM00829">
    <property type="entry name" value="PKS_ER"/>
    <property type="match status" value="1"/>
</dbReference>
<dbReference type="EMBL" id="JQGA01000595">
    <property type="protein sequence ID" value="KGO74562.1"/>
    <property type="molecule type" value="Genomic_DNA"/>
</dbReference>
<dbReference type="FunFam" id="3.40.50.720:FF:000121">
    <property type="entry name" value="Prostaglandin reductase 2"/>
    <property type="match status" value="1"/>
</dbReference>
<feature type="region of interest" description="Disordered" evidence="2">
    <location>
        <begin position="323"/>
        <end position="364"/>
    </location>
</feature>
<dbReference type="GO" id="GO:0016628">
    <property type="term" value="F:oxidoreductase activity, acting on the CH-CH group of donors, NAD or NADP as acceptor"/>
    <property type="evidence" value="ECO:0007669"/>
    <property type="project" value="InterPro"/>
</dbReference>
<dbReference type="InterPro" id="IPR020843">
    <property type="entry name" value="ER"/>
</dbReference>
<protein>
    <submittedName>
        <fullName evidence="4">Alcohol dehydrogenase, C-terminal</fullName>
    </submittedName>
</protein>
<keyword evidence="5" id="KW-1185">Reference proteome</keyword>
<organism evidence="4 5">
    <name type="scientific">Penicillium italicum</name>
    <name type="common">Blue mold</name>
    <dbReference type="NCBI Taxonomy" id="40296"/>
    <lineage>
        <taxon>Eukaryota</taxon>
        <taxon>Fungi</taxon>
        <taxon>Dikarya</taxon>
        <taxon>Ascomycota</taxon>
        <taxon>Pezizomycotina</taxon>
        <taxon>Eurotiomycetes</taxon>
        <taxon>Eurotiomycetidae</taxon>
        <taxon>Eurotiales</taxon>
        <taxon>Aspergillaceae</taxon>
        <taxon>Penicillium</taxon>
    </lineage>
</organism>
<evidence type="ECO:0000259" key="3">
    <source>
        <dbReference type="SMART" id="SM00829"/>
    </source>
</evidence>
<dbReference type="PANTHER" id="PTHR43205">
    <property type="entry name" value="PROSTAGLANDIN REDUCTASE"/>
    <property type="match status" value="1"/>
</dbReference>
<name>A0A0A2L3A0_PENIT</name>
<dbReference type="OMA" id="TGITAYW"/>
<feature type="domain" description="Enoyl reductase (ER)" evidence="3">
    <location>
        <begin position="21"/>
        <end position="302"/>
    </location>
</feature>
<comment type="caution">
    <text evidence="4">The sequence shown here is derived from an EMBL/GenBank/DDBJ whole genome shotgun (WGS) entry which is preliminary data.</text>
</comment>
<dbReference type="HOGENOM" id="CLU_026673_29_2_1"/>
<dbReference type="InterPro" id="IPR045010">
    <property type="entry name" value="MDR_fam"/>
</dbReference>
<evidence type="ECO:0000313" key="4">
    <source>
        <dbReference type="EMBL" id="KGO74562.1"/>
    </source>
</evidence>
<dbReference type="SUPFAM" id="SSF50129">
    <property type="entry name" value="GroES-like"/>
    <property type="match status" value="1"/>
</dbReference>
<evidence type="ECO:0000256" key="1">
    <source>
        <dbReference type="ARBA" id="ARBA00023002"/>
    </source>
</evidence>
<dbReference type="Gene3D" id="3.90.180.10">
    <property type="entry name" value="Medium-chain alcohol dehydrogenases, catalytic domain"/>
    <property type="match status" value="1"/>
</dbReference>
<evidence type="ECO:0000256" key="2">
    <source>
        <dbReference type="SAM" id="MobiDB-lite"/>
    </source>
</evidence>
<dbReference type="AlphaFoldDB" id="A0A0A2L3A0"/>
<dbReference type="SUPFAM" id="SSF51735">
    <property type="entry name" value="NAD(P)-binding Rossmann-fold domains"/>
    <property type="match status" value="1"/>
</dbReference>
<sequence length="427" mass="45971">MSSEHIAIHLHQRPETFIVPGETFAVQKHTTPTSAELQDGDVVFESLYLSLDPAMRGWLDDCPSYLPPVAIGEIMRGHALGRVTASRSEKFPVGSFAVGITNWTEQSIVNESSLEAVPTPNPADGGHLTDALGVLGMTGITAYWGMVEVGHVKAGDIVVVSGAAGATGSIAGQIAKIHGATVYGIAGSDDKCRWLVDELKFDGALNYKSEDFAEKFKSLTQGKIDLFYDNVGGEVLDLALLCANKNARFVMCGGVSQYNENEVKGPKNYMMIWKMRIRMEGFLVFDHMDKTPEVRRKLSQWLAEGRLQRRETIISWRPNGVSSDLLQATDQPEPSTTQRPNGVSSDLLQATDQPEPSTAQRPNGVSSDLLHALVQATGILSGSATHPIKSTSDQSGPTFSTNIATLSARKVASGPNEATSSIENPTS</sequence>
<dbReference type="InterPro" id="IPR011032">
    <property type="entry name" value="GroES-like_sf"/>
</dbReference>
<evidence type="ECO:0000313" key="5">
    <source>
        <dbReference type="Proteomes" id="UP000030104"/>
    </source>
</evidence>
<feature type="region of interest" description="Disordered" evidence="2">
    <location>
        <begin position="407"/>
        <end position="427"/>
    </location>
</feature>
<dbReference type="CDD" id="cd05288">
    <property type="entry name" value="PGDH"/>
    <property type="match status" value="1"/>
</dbReference>
<dbReference type="InterPro" id="IPR013149">
    <property type="entry name" value="ADH-like_C"/>
</dbReference>
<dbReference type="Gene3D" id="3.40.50.720">
    <property type="entry name" value="NAD(P)-binding Rossmann-like Domain"/>
    <property type="match status" value="1"/>
</dbReference>
<dbReference type="Pfam" id="PF16884">
    <property type="entry name" value="ADH_N_2"/>
    <property type="match status" value="1"/>
</dbReference>
<dbReference type="OrthoDB" id="809632at2759"/>
<dbReference type="Pfam" id="PF00107">
    <property type="entry name" value="ADH_zinc_N"/>
    <property type="match status" value="1"/>
</dbReference>
<proteinExistence type="predicted"/>
<gene>
    <name evidence="4" type="ORF">PITC_002070</name>
</gene>
<dbReference type="Proteomes" id="UP000030104">
    <property type="component" value="Unassembled WGS sequence"/>
</dbReference>
<reference evidence="4 5" key="1">
    <citation type="journal article" date="2015" name="Mol. Plant Microbe Interact.">
        <title>Genome, transcriptome, and functional analyses of Penicillium expansum provide new insights into secondary metabolism and pathogenicity.</title>
        <authorList>
            <person name="Ballester A.R."/>
            <person name="Marcet-Houben M."/>
            <person name="Levin E."/>
            <person name="Sela N."/>
            <person name="Selma-Lazaro C."/>
            <person name="Carmona L."/>
            <person name="Wisniewski M."/>
            <person name="Droby S."/>
            <person name="Gonzalez-Candelas L."/>
            <person name="Gabaldon T."/>
        </authorList>
    </citation>
    <scope>NUCLEOTIDE SEQUENCE [LARGE SCALE GENOMIC DNA]</scope>
    <source>
        <strain evidence="4 5">PHI-1</strain>
    </source>
</reference>
<dbReference type="PhylomeDB" id="A0A0A2L3A0"/>
<keyword evidence="1" id="KW-0560">Oxidoreductase</keyword>
<dbReference type="InterPro" id="IPR036291">
    <property type="entry name" value="NAD(P)-bd_dom_sf"/>
</dbReference>
<dbReference type="PANTHER" id="PTHR43205:SF42">
    <property type="entry name" value="ALCOHOL DEHYDROGENASE, ZINC-CONTAINING (AFU_ORTHOLOGUE AFUA_7G04530)"/>
    <property type="match status" value="1"/>
</dbReference>
<dbReference type="InterPro" id="IPR041694">
    <property type="entry name" value="ADH_N_2"/>
</dbReference>